<evidence type="ECO:0000313" key="1">
    <source>
        <dbReference type="EMBL" id="AOV08141.1"/>
    </source>
</evidence>
<dbReference type="KEGG" id="surl:BI350_11725"/>
<sequence>MSKNKRNTLIAIILSIFILAIGTGRFIQMTKNHQANMPIMEGCVDNGGTLIVSQKHLLALKTATCEEN</sequence>
<accession>A0A1D8JHF6</accession>
<evidence type="ECO:0000313" key="2">
    <source>
        <dbReference type="Proteomes" id="UP000185746"/>
    </source>
</evidence>
<dbReference type="RefSeq" id="WP_075528286.1">
    <property type="nucleotide sequence ID" value="NZ_CP017560.1"/>
</dbReference>
<reference evidence="1 2" key="1">
    <citation type="submission" date="2016-09" db="EMBL/GenBank/DDBJ databases">
        <title>Complete genome sequence of the Lysinibacillus sphaericus LMG 22257, a specie of Bacillus with ureolytic activity that can effectively biodeposit calcium carbonate.</title>
        <authorList>
            <person name="Yan W."/>
        </authorList>
    </citation>
    <scope>NUCLEOTIDE SEQUENCE [LARGE SCALE GENOMIC DNA]</scope>
    <source>
        <strain evidence="1 2">LMG 22257</strain>
    </source>
</reference>
<protein>
    <submittedName>
        <fullName evidence="1">Uncharacterized protein</fullName>
    </submittedName>
</protein>
<dbReference type="AlphaFoldDB" id="A0A1D8JHF6"/>
<keyword evidence="2" id="KW-1185">Reference proteome</keyword>
<dbReference type="Proteomes" id="UP000185746">
    <property type="component" value="Chromosome"/>
</dbReference>
<dbReference type="EMBL" id="CP017560">
    <property type="protein sequence ID" value="AOV08141.1"/>
    <property type="molecule type" value="Genomic_DNA"/>
</dbReference>
<proteinExistence type="predicted"/>
<organism evidence="1 2">
    <name type="scientific">Sporosarcina ureilytica</name>
    <dbReference type="NCBI Taxonomy" id="298596"/>
    <lineage>
        <taxon>Bacteria</taxon>
        <taxon>Bacillati</taxon>
        <taxon>Bacillota</taxon>
        <taxon>Bacilli</taxon>
        <taxon>Bacillales</taxon>
        <taxon>Caryophanaceae</taxon>
        <taxon>Sporosarcina</taxon>
    </lineage>
</organism>
<gene>
    <name evidence="1" type="ORF">BI350_11725</name>
</gene>
<name>A0A1D8JHF6_9BACL</name>